<comment type="catalytic activity">
    <reaction evidence="7">
        <text>succinate + ATP + CoA = succinyl-CoA + ADP + phosphate</text>
        <dbReference type="Rhea" id="RHEA:17661"/>
        <dbReference type="ChEBI" id="CHEBI:30031"/>
        <dbReference type="ChEBI" id="CHEBI:30616"/>
        <dbReference type="ChEBI" id="CHEBI:43474"/>
        <dbReference type="ChEBI" id="CHEBI:57287"/>
        <dbReference type="ChEBI" id="CHEBI:57292"/>
        <dbReference type="ChEBI" id="CHEBI:456216"/>
        <dbReference type="EC" id="6.2.1.5"/>
    </reaction>
</comment>
<dbReference type="FunFam" id="3.40.50.261:FF:000001">
    <property type="entry name" value="Succinate--CoA ligase [ADP-forming] subunit beta"/>
    <property type="match status" value="1"/>
</dbReference>
<evidence type="ECO:0000256" key="5">
    <source>
        <dbReference type="ARBA" id="ARBA00022741"/>
    </source>
</evidence>
<dbReference type="InterPro" id="IPR005809">
    <property type="entry name" value="Succ_CoA_ligase-like_bsu"/>
</dbReference>
<gene>
    <name evidence="7" type="primary">sucC</name>
    <name evidence="10" type="ORF">FTUN_5330</name>
</gene>
<dbReference type="InterPro" id="IPR005811">
    <property type="entry name" value="SUCC_ACL_C"/>
</dbReference>
<comment type="cofactor">
    <cofactor evidence="7">
        <name>Mg(2+)</name>
        <dbReference type="ChEBI" id="CHEBI:18420"/>
    </cofactor>
    <text evidence="7">Binds 1 Mg(2+) ion per subunit.</text>
</comment>
<dbReference type="NCBIfam" id="TIGR01016">
    <property type="entry name" value="sucCoAbeta"/>
    <property type="match status" value="1"/>
</dbReference>
<protein>
    <recommendedName>
        <fullName evidence="7">Succinate--CoA ligase [ADP-forming] subunit beta</fullName>
        <ecNumber evidence="7">6.2.1.5</ecNumber>
    </recommendedName>
    <alternativeName>
        <fullName evidence="7">Succinyl-CoA synthetase subunit beta</fullName>
        <shortName evidence="7">SCS-beta</shortName>
    </alternativeName>
</protein>
<dbReference type="InterPro" id="IPR013815">
    <property type="entry name" value="ATP_grasp_subdomain_1"/>
</dbReference>
<dbReference type="Gene3D" id="3.30.1490.20">
    <property type="entry name" value="ATP-grasp fold, A domain"/>
    <property type="match status" value="1"/>
</dbReference>
<dbReference type="Proteomes" id="UP000503447">
    <property type="component" value="Chromosome"/>
</dbReference>
<keyword evidence="7" id="KW-0067">ATP-binding</keyword>
<dbReference type="Gene3D" id="3.40.50.261">
    <property type="entry name" value="Succinyl-CoA synthetase domains"/>
    <property type="match status" value="1"/>
</dbReference>
<feature type="binding site" evidence="7">
    <location>
        <position position="223"/>
    </location>
    <ligand>
        <name>Mg(2+)</name>
        <dbReference type="ChEBI" id="CHEBI:18420"/>
    </ligand>
</feature>
<organism evidence="10 11">
    <name type="scientific">Frigoriglobus tundricola</name>
    <dbReference type="NCBI Taxonomy" id="2774151"/>
    <lineage>
        <taxon>Bacteria</taxon>
        <taxon>Pseudomonadati</taxon>
        <taxon>Planctomycetota</taxon>
        <taxon>Planctomycetia</taxon>
        <taxon>Gemmatales</taxon>
        <taxon>Gemmataceae</taxon>
        <taxon>Frigoriglobus</taxon>
    </lineage>
</organism>
<comment type="function">
    <text evidence="7">Succinyl-CoA synthetase functions in the citric acid cycle (TCA), coupling the hydrolysis of succinyl-CoA to the synthesis of either ATP or GTP and thus represents the only step of substrate-level phosphorylation in the TCA. The beta subunit provides nucleotide specificity of the enzyme and binds the substrate succinate, while the binding sites for coenzyme A and phosphate are found in the alpha subunit.</text>
</comment>
<feature type="binding site" evidence="7">
    <location>
        <position position="117"/>
    </location>
    <ligand>
        <name>ATP</name>
        <dbReference type="ChEBI" id="CHEBI:30616"/>
    </ligand>
</feature>
<feature type="domain" description="ATP-grasp fold succinyl-CoA synthetase-type" evidence="9">
    <location>
        <begin position="2"/>
        <end position="212"/>
    </location>
</feature>
<evidence type="ECO:0000256" key="1">
    <source>
        <dbReference type="ARBA" id="ARBA00009182"/>
    </source>
</evidence>
<evidence type="ECO:0000259" key="8">
    <source>
        <dbReference type="Pfam" id="PF00549"/>
    </source>
</evidence>
<feature type="binding site" evidence="7">
    <location>
        <begin position="54"/>
        <end position="56"/>
    </location>
    <ligand>
        <name>ATP</name>
        <dbReference type="ChEBI" id="CHEBI:30616"/>
    </ligand>
</feature>
<evidence type="ECO:0000313" key="10">
    <source>
        <dbReference type="EMBL" id="QJW97752.1"/>
    </source>
</evidence>
<dbReference type="KEGG" id="ftj:FTUN_5330"/>
<dbReference type="InterPro" id="IPR013650">
    <property type="entry name" value="ATP-grasp_succ-CoA_synth-type"/>
</dbReference>
<dbReference type="GO" id="GO:0005829">
    <property type="term" value="C:cytosol"/>
    <property type="evidence" value="ECO:0007669"/>
    <property type="project" value="TreeGrafter"/>
</dbReference>
<sequence length="403" mass="42093">MKVHEYQAKELLAAAGANVPKHIVCKTPDEVAAAFDQLSNGGGVMVKAQIHAGGRGAGQLVGHSEKLGGVKFCSNKEKAKATAETMLKYPLKTLQTGPQGQPIRTLIVQTDAEPAKEYYVAVVFDRALGLPVLMASAAGGMDIEKVAHDTPELIIKVPFSPETGLLAFQARRLAYELGFTGDQVAKAEKIMLALSTVYLEKDATLAEVNPLAVTKGGDVVVLDAKFDFDDNALFRHKDVAALRDESEENPAEVRAGKANLNFIQLDGTIGCLVNGAGLAMATMDIINYHGKAAGVGPANFLDVGGGVTAAGAVEAFRIILSDPKVKGILVNVFGGIASCATIADALVKAGKEVGFRVPVVVRLEGNEVEKARAILTAAAAELPTLKTAADLTGAAKLVVELSK</sequence>
<keyword evidence="11" id="KW-1185">Reference proteome</keyword>
<dbReference type="PIRSF" id="PIRSF001554">
    <property type="entry name" value="SucCS_beta"/>
    <property type="match status" value="1"/>
</dbReference>
<feature type="binding site" evidence="7">
    <location>
        <position position="274"/>
    </location>
    <ligand>
        <name>substrate</name>
        <note>ligand shared with subunit alpha</note>
    </ligand>
</feature>
<comment type="similarity">
    <text evidence="1 7">Belongs to the succinate/malate CoA ligase beta subunit family.</text>
</comment>
<evidence type="ECO:0000256" key="4">
    <source>
        <dbReference type="ARBA" id="ARBA00022723"/>
    </source>
</evidence>
<dbReference type="HAMAP" id="MF_00558">
    <property type="entry name" value="Succ_CoA_beta"/>
    <property type="match status" value="1"/>
</dbReference>
<evidence type="ECO:0000256" key="7">
    <source>
        <dbReference type="HAMAP-Rule" id="MF_00558"/>
    </source>
</evidence>
<proteinExistence type="inferred from homology"/>
<dbReference type="GO" id="GO:0004775">
    <property type="term" value="F:succinate-CoA ligase (ADP-forming) activity"/>
    <property type="evidence" value="ECO:0007669"/>
    <property type="project" value="UniProtKB-UniRule"/>
</dbReference>
<dbReference type="Pfam" id="PF08442">
    <property type="entry name" value="ATP-grasp_2"/>
    <property type="match status" value="1"/>
</dbReference>
<evidence type="ECO:0000256" key="2">
    <source>
        <dbReference type="ARBA" id="ARBA00022532"/>
    </source>
</evidence>
<comment type="subunit">
    <text evidence="7">Heterotetramer of two alpha and two beta subunits.</text>
</comment>
<dbReference type="GO" id="GO:0042709">
    <property type="term" value="C:succinate-CoA ligase complex"/>
    <property type="evidence" value="ECO:0007669"/>
    <property type="project" value="TreeGrafter"/>
</dbReference>
<feature type="binding site" evidence="7">
    <location>
        <position position="209"/>
    </location>
    <ligand>
        <name>Mg(2+)</name>
        <dbReference type="ChEBI" id="CHEBI:18420"/>
    </ligand>
</feature>
<feature type="binding site" evidence="7">
    <location>
        <position position="112"/>
    </location>
    <ligand>
        <name>ATP</name>
        <dbReference type="ChEBI" id="CHEBI:30616"/>
    </ligand>
</feature>
<dbReference type="GO" id="GO:0005524">
    <property type="term" value="F:ATP binding"/>
    <property type="evidence" value="ECO:0007669"/>
    <property type="project" value="UniProtKB-UniRule"/>
</dbReference>
<evidence type="ECO:0000256" key="6">
    <source>
        <dbReference type="ARBA" id="ARBA00022842"/>
    </source>
</evidence>
<dbReference type="PANTHER" id="PTHR11815:SF10">
    <property type="entry name" value="SUCCINATE--COA LIGASE [GDP-FORMING] SUBUNIT BETA, MITOCHONDRIAL"/>
    <property type="match status" value="1"/>
</dbReference>
<feature type="binding site" evidence="7">
    <location>
        <begin position="335"/>
        <end position="337"/>
    </location>
    <ligand>
        <name>substrate</name>
        <note>ligand shared with subunit alpha</note>
    </ligand>
</feature>
<feature type="binding site" evidence="7">
    <location>
        <position position="47"/>
    </location>
    <ligand>
        <name>ATP</name>
        <dbReference type="ChEBI" id="CHEBI:30616"/>
    </ligand>
</feature>
<keyword evidence="5 7" id="KW-0547">Nucleotide-binding</keyword>
<dbReference type="EMBL" id="CP053452">
    <property type="protein sequence ID" value="QJW97752.1"/>
    <property type="molecule type" value="Genomic_DNA"/>
</dbReference>
<dbReference type="EC" id="6.2.1.5" evidence="7"/>
<dbReference type="NCBIfam" id="NF001913">
    <property type="entry name" value="PRK00696.1"/>
    <property type="match status" value="1"/>
</dbReference>
<dbReference type="GO" id="GO:0006099">
    <property type="term" value="P:tricarboxylic acid cycle"/>
    <property type="evidence" value="ECO:0007669"/>
    <property type="project" value="UniProtKB-UniRule"/>
</dbReference>
<dbReference type="PROSITE" id="PS01217">
    <property type="entry name" value="SUCCINYL_COA_LIG_3"/>
    <property type="match status" value="1"/>
</dbReference>
<dbReference type="GO" id="GO:0006104">
    <property type="term" value="P:succinyl-CoA metabolic process"/>
    <property type="evidence" value="ECO:0007669"/>
    <property type="project" value="TreeGrafter"/>
</dbReference>
<comment type="catalytic activity">
    <reaction evidence="7">
        <text>GTP + succinate + CoA = succinyl-CoA + GDP + phosphate</text>
        <dbReference type="Rhea" id="RHEA:22120"/>
        <dbReference type="ChEBI" id="CHEBI:30031"/>
        <dbReference type="ChEBI" id="CHEBI:37565"/>
        <dbReference type="ChEBI" id="CHEBI:43474"/>
        <dbReference type="ChEBI" id="CHEBI:57287"/>
        <dbReference type="ChEBI" id="CHEBI:57292"/>
        <dbReference type="ChEBI" id="CHEBI:58189"/>
    </reaction>
</comment>
<dbReference type="SUPFAM" id="SSF52210">
    <property type="entry name" value="Succinyl-CoA synthetase domains"/>
    <property type="match status" value="1"/>
</dbReference>
<dbReference type="PANTHER" id="PTHR11815">
    <property type="entry name" value="SUCCINYL-COA SYNTHETASE BETA CHAIN"/>
    <property type="match status" value="1"/>
</dbReference>
<evidence type="ECO:0000313" key="11">
    <source>
        <dbReference type="Proteomes" id="UP000503447"/>
    </source>
</evidence>
<evidence type="ECO:0000256" key="3">
    <source>
        <dbReference type="ARBA" id="ARBA00022598"/>
    </source>
</evidence>
<dbReference type="AlphaFoldDB" id="A0A6M5YXR9"/>
<dbReference type="RefSeq" id="WP_171473065.1">
    <property type="nucleotide sequence ID" value="NZ_CP053452.2"/>
</dbReference>
<reference evidence="11" key="1">
    <citation type="submission" date="2020-05" db="EMBL/GenBank/DDBJ databases">
        <title>Frigoriglobus tundricola gen. nov., sp. nov., a psychrotolerant cellulolytic planctomycete of the family Gemmataceae with two divergent copies of 16S rRNA gene.</title>
        <authorList>
            <person name="Kulichevskaya I.S."/>
            <person name="Ivanova A.A."/>
            <person name="Naumoff D.G."/>
            <person name="Beletsky A.V."/>
            <person name="Rijpstra W.I.C."/>
            <person name="Sinninghe Damste J.S."/>
            <person name="Mardanov A.V."/>
            <person name="Ravin N.V."/>
            <person name="Dedysh S.N."/>
        </authorList>
    </citation>
    <scope>NUCLEOTIDE SEQUENCE [LARGE SCALE GENOMIC DNA]</scope>
    <source>
        <strain evidence="11">PL17</strain>
    </source>
</reference>
<keyword evidence="3 7" id="KW-0436">Ligase</keyword>
<feature type="domain" description="ATP-citrate synthase/succinyl-CoA ligase C-terminal" evidence="8">
    <location>
        <begin position="272"/>
        <end position="383"/>
    </location>
</feature>
<accession>A0A6M5YXR9</accession>
<keyword evidence="4 7" id="KW-0479">Metal-binding</keyword>
<name>A0A6M5YXR9_9BACT</name>
<dbReference type="InterPro" id="IPR016102">
    <property type="entry name" value="Succinyl-CoA_synth-like"/>
</dbReference>
<comment type="pathway">
    <text evidence="7">Carbohydrate metabolism; tricarboxylic acid cycle; succinate from succinyl-CoA (ligase route): step 1/1.</text>
</comment>
<dbReference type="SUPFAM" id="SSF56059">
    <property type="entry name" value="Glutathione synthetase ATP-binding domain-like"/>
    <property type="match status" value="1"/>
</dbReference>
<comment type="caution">
    <text evidence="7">Lacks conserved residue(s) required for the propagation of feature annotation.</text>
</comment>
<dbReference type="FunFam" id="3.30.470.20:FF:000002">
    <property type="entry name" value="Succinate--CoA ligase [ADP-forming] subunit beta"/>
    <property type="match status" value="1"/>
</dbReference>
<dbReference type="InterPro" id="IPR017866">
    <property type="entry name" value="Succ-CoA_synthase_bsu_CS"/>
</dbReference>
<dbReference type="GO" id="GO:0000287">
    <property type="term" value="F:magnesium ion binding"/>
    <property type="evidence" value="ECO:0007669"/>
    <property type="project" value="UniProtKB-UniRule"/>
</dbReference>
<dbReference type="UniPathway" id="UPA00223">
    <property type="reaction ID" value="UER00999"/>
</dbReference>
<evidence type="ECO:0000259" key="9">
    <source>
        <dbReference type="Pfam" id="PF08442"/>
    </source>
</evidence>
<dbReference type="Gene3D" id="3.30.470.20">
    <property type="entry name" value="ATP-grasp fold, B domain"/>
    <property type="match status" value="1"/>
</dbReference>
<keyword evidence="6 7" id="KW-0460">Magnesium</keyword>
<keyword evidence="2 7" id="KW-0816">Tricarboxylic acid cycle</keyword>
<dbReference type="Pfam" id="PF00549">
    <property type="entry name" value="Ligase_CoA"/>
    <property type="match status" value="1"/>
</dbReference>